<dbReference type="Proteomes" id="UP000245765">
    <property type="component" value="Unassembled WGS sequence"/>
</dbReference>
<protein>
    <recommendedName>
        <fullName evidence="2">Phytase-like domain-containing protein</fullName>
    </recommendedName>
</protein>
<gene>
    <name evidence="3" type="ORF">DFH01_21340</name>
</gene>
<dbReference type="OrthoDB" id="9795869at2"/>
<keyword evidence="1" id="KW-0732">Signal</keyword>
<dbReference type="InterPro" id="IPR027372">
    <property type="entry name" value="Phytase-like_dom"/>
</dbReference>
<organism evidence="3 4">
    <name type="scientific">Falsiroseomonas bella</name>
    <dbReference type="NCBI Taxonomy" id="2184016"/>
    <lineage>
        <taxon>Bacteria</taxon>
        <taxon>Pseudomonadati</taxon>
        <taxon>Pseudomonadota</taxon>
        <taxon>Alphaproteobacteria</taxon>
        <taxon>Acetobacterales</taxon>
        <taxon>Roseomonadaceae</taxon>
        <taxon>Falsiroseomonas</taxon>
    </lineage>
</organism>
<sequence length="461" mass="50480">MRRLLLSTAALLALAAPTKADQRFEALLAGHAILPAFTMALPPSDAPRDALVSGKFAAPGNLRVDQPGAIPGDTGPAHGRRQTGIAFPFIGQPVQGFSGIKPVAGEPGAYWVLTDNGFGNRRNSPDALLMFHKLRPDWRTGQVELLQTTFLRDPLRRIPFRIAYEGTEQRYLTGADFDLESIQPLPDGSFMIGEEFGPFLVHVAADGIVQRVIETRMDGQALIGPDHPSLQVAASPTAGVAYRVRRSGGYEGMALTPDGQTLWALLEQPLFAPNSDQPEGQFLRVLEFSVPRMEWTGRTVRYRLEPGATAIGDFNFIDATRALVIERDNGEGDPGLSCAQGVQPTREQPCFPSPARFKRIYVVDLAQTDAEGFVRKIGHIDLMAIRDSEGLARVRGDLPANAPRDRFTFPFFTIEDVAVVDADHIIVGNDNNLPFSAGRHFFQADANELILLRVPELLRAR</sequence>
<dbReference type="Pfam" id="PF13449">
    <property type="entry name" value="Phytase-like"/>
    <property type="match status" value="1"/>
</dbReference>
<feature type="domain" description="Phytase-like" evidence="2">
    <location>
        <begin position="92"/>
        <end position="432"/>
    </location>
</feature>
<dbReference type="EMBL" id="QGNA01000005">
    <property type="protein sequence ID" value="PWS34897.1"/>
    <property type="molecule type" value="Genomic_DNA"/>
</dbReference>
<comment type="caution">
    <text evidence="3">The sequence shown here is derived from an EMBL/GenBank/DDBJ whole genome shotgun (WGS) entry which is preliminary data.</text>
</comment>
<dbReference type="AlphaFoldDB" id="A0A317FA41"/>
<accession>A0A317FA41</accession>
<dbReference type="PANTHER" id="PTHR37957">
    <property type="entry name" value="BLR7070 PROTEIN"/>
    <property type="match status" value="1"/>
</dbReference>
<proteinExistence type="predicted"/>
<keyword evidence="4" id="KW-1185">Reference proteome</keyword>
<dbReference type="PANTHER" id="PTHR37957:SF1">
    <property type="entry name" value="PHYTASE-LIKE DOMAIN-CONTAINING PROTEIN"/>
    <property type="match status" value="1"/>
</dbReference>
<dbReference type="RefSeq" id="WP_109872538.1">
    <property type="nucleotide sequence ID" value="NZ_QGNA01000005.1"/>
</dbReference>
<reference evidence="4" key="1">
    <citation type="submission" date="2018-05" db="EMBL/GenBank/DDBJ databases">
        <authorList>
            <person name="Du Z."/>
            <person name="Wang X."/>
        </authorList>
    </citation>
    <scope>NUCLEOTIDE SEQUENCE [LARGE SCALE GENOMIC DNA]</scope>
    <source>
        <strain evidence="4">CQN31</strain>
    </source>
</reference>
<evidence type="ECO:0000313" key="3">
    <source>
        <dbReference type="EMBL" id="PWS34897.1"/>
    </source>
</evidence>
<evidence type="ECO:0000256" key="1">
    <source>
        <dbReference type="SAM" id="SignalP"/>
    </source>
</evidence>
<feature type="signal peptide" evidence="1">
    <location>
        <begin position="1"/>
        <end position="20"/>
    </location>
</feature>
<evidence type="ECO:0000259" key="2">
    <source>
        <dbReference type="Pfam" id="PF13449"/>
    </source>
</evidence>
<feature type="chain" id="PRO_5016300511" description="Phytase-like domain-containing protein" evidence="1">
    <location>
        <begin position="21"/>
        <end position="461"/>
    </location>
</feature>
<name>A0A317FA41_9PROT</name>
<evidence type="ECO:0000313" key="4">
    <source>
        <dbReference type="Proteomes" id="UP000245765"/>
    </source>
</evidence>